<organism evidence="1 2">
    <name type="scientific">Henosepilachna vigintioctopunctata</name>
    <dbReference type="NCBI Taxonomy" id="420089"/>
    <lineage>
        <taxon>Eukaryota</taxon>
        <taxon>Metazoa</taxon>
        <taxon>Ecdysozoa</taxon>
        <taxon>Arthropoda</taxon>
        <taxon>Hexapoda</taxon>
        <taxon>Insecta</taxon>
        <taxon>Pterygota</taxon>
        <taxon>Neoptera</taxon>
        <taxon>Endopterygota</taxon>
        <taxon>Coleoptera</taxon>
        <taxon>Polyphaga</taxon>
        <taxon>Cucujiformia</taxon>
        <taxon>Coccinelloidea</taxon>
        <taxon>Coccinellidae</taxon>
        <taxon>Epilachninae</taxon>
        <taxon>Epilachnini</taxon>
        <taxon>Henosepilachna</taxon>
    </lineage>
</organism>
<proteinExistence type="predicted"/>
<name>A0AAW1TN21_9CUCU</name>
<evidence type="ECO:0000313" key="2">
    <source>
        <dbReference type="Proteomes" id="UP001431783"/>
    </source>
</evidence>
<accession>A0AAW1TN21</accession>
<comment type="caution">
    <text evidence="1">The sequence shown here is derived from an EMBL/GenBank/DDBJ whole genome shotgun (WGS) entry which is preliminary data.</text>
</comment>
<protein>
    <submittedName>
        <fullName evidence="1">Uncharacterized protein</fullName>
    </submittedName>
</protein>
<keyword evidence="2" id="KW-1185">Reference proteome</keyword>
<dbReference type="EMBL" id="JARQZJ010000002">
    <property type="protein sequence ID" value="KAK9870058.1"/>
    <property type="molecule type" value="Genomic_DNA"/>
</dbReference>
<evidence type="ECO:0000313" key="1">
    <source>
        <dbReference type="EMBL" id="KAK9870058.1"/>
    </source>
</evidence>
<gene>
    <name evidence="1" type="ORF">WA026_006152</name>
</gene>
<dbReference type="AlphaFoldDB" id="A0AAW1TN21"/>
<dbReference type="Proteomes" id="UP001431783">
    <property type="component" value="Unassembled WGS sequence"/>
</dbReference>
<reference evidence="1 2" key="1">
    <citation type="submission" date="2023-03" db="EMBL/GenBank/DDBJ databases">
        <title>Genome insight into feeding habits of ladybird beetles.</title>
        <authorList>
            <person name="Li H.-S."/>
            <person name="Huang Y.-H."/>
            <person name="Pang H."/>
        </authorList>
    </citation>
    <scope>NUCLEOTIDE SEQUENCE [LARGE SCALE GENOMIC DNA]</scope>
    <source>
        <strain evidence="1">SYSU_2023b</strain>
        <tissue evidence="1">Whole body</tissue>
    </source>
</reference>
<sequence length="189" mass="21458">MKIKLPCKVCELSMDQRKMTGDGCTHTPFVTPLGQIPSVVPPLGMGVQNGMFHLPQLRDFMLAAYLLSASGTYHVSTPCECTFDARRSTTPDEYVNKWQGIERSGSYYDKIEECRRMIGYGSRILVEWCSAAGTTQVTKGKEGLSARKCPRCFRPYSRSRNEEYRIHLFIPFDGMNWIFYLSDLDSGLI</sequence>